<evidence type="ECO:0000256" key="1">
    <source>
        <dbReference type="SAM" id="MobiDB-lite"/>
    </source>
</evidence>
<accession>A0A5A5TFX2</accession>
<feature type="transmembrane region" description="Helical" evidence="2">
    <location>
        <begin position="118"/>
        <end position="138"/>
    </location>
</feature>
<organism evidence="3 4">
    <name type="scientific">Dictyobacter arantiisoli</name>
    <dbReference type="NCBI Taxonomy" id="2014874"/>
    <lineage>
        <taxon>Bacteria</taxon>
        <taxon>Bacillati</taxon>
        <taxon>Chloroflexota</taxon>
        <taxon>Ktedonobacteria</taxon>
        <taxon>Ktedonobacterales</taxon>
        <taxon>Dictyobacteraceae</taxon>
        <taxon>Dictyobacter</taxon>
    </lineage>
</organism>
<dbReference type="OrthoDB" id="164095at2"/>
<dbReference type="AlphaFoldDB" id="A0A5A5TFX2"/>
<protein>
    <submittedName>
        <fullName evidence="3">Uncharacterized protein</fullName>
    </submittedName>
</protein>
<feature type="transmembrane region" description="Helical" evidence="2">
    <location>
        <begin position="61"/>
        <end position="82"/>
    </location>
</feature>
<gene>
    <name evidence="3" type="ORF">KDI_37120</name>
</gene>
<dbReference type="Proteomes" id="UP000322530">
    <property type="component" value="Unassembled WGS sequence"/>
</dbReference>
<sequence length="390" mass="43321">MRFTKVLWPIIIVCSALVAVMAMSVFPGLPARPLFIMWFLFICPGMAFVRFLHLKELLVKLALAMAVSFSIDGIVVGIYLYAGHWSPLAMMLTLAVFSIAAVSIEFTNAHVMVYNRFAVLRSLGILLTHPLIVGTSSAKPGNRDDLDLVEEPTVRIVSMNSISNLLATATPMDIEEKPTIEMSTARPQPSSAPNWEDDIEEKPTIEMSMAQPSSATNWEDDIEEKPTIEMSTARPRPSSVPNWEEDIEEKPTIEMSMALPQPSSAANWEDDIEEKPTIEIGCIPSTSPPVQEEVDKTIQVVKSPWLQEQQTKPEDKPAEEDDIEKRATHHIANVAPPKQPDRDDLQPQKPSGENIGGNVQQSSQGEDAKPKNPPPALRKRSPVRFTRIEK</sequence>
<comment type="caution">
    <text evidence="3">The sequence shown here is derived from an EMBL/GenBank/DDBJ whole genome shotgun (WGS) entry which is preliminary data.</text>
</comment>
<keyword evidence="2" id="KW-0472">Membrane</keyword>
<evidence type="ECO:0000256" key="2">
    <source>
        <dbReference type="SAM" id="Phobius"/>
    </source>
</evidence>
<feature type="transmembrane region" description="Helical" evidence="2">
    <location>
        <begin position="88"/>
        <end position="106"/>
    </location>
</feature>
<keyword evidence="2" id="KW-0812">Transmembrane</keyword>
<name>A0A5A5TFX2_9CHLR</name>
<feature type="transmembrane region" description="Helical" evidence="2">
    <location>
        <begin position="35"/>
        <end position="54"/>
    </location>
</feature>
<evidence type="ECO:0000313" key="4">
    <source>
        <dbReference type="Proteomes" id="UP000322530"/>
    </source>
</evidence>
<feature type="transmembrane region" description="Helical" evidence="2">
    <location>
        <begin position="7"/>
        <end position="29"/>
    </location>
</feature>
<keyword evidence="2" id="KW-1133">Transmembrane helix</keyword>
<feature type="region of interest" description="Disordered" evidence="1">
    <location>
        <begin position="274"/>
        <end position="390"/>
    </location>
</feature>
<proteinExistence type="predicted"/>
<dbReference type="RefSeq" id="WP_149403045.1">
    <property type="nucleotide sequence ID" value="NZ_BIXY01000061.1"/>
</dbReference>
<evidence type="ECO:0000313" key="3">
    <source>
        <dbReference type="EMBL" id="GCF10148.1"/>
    </source>
</evidence>
<dbReference type="EMBL" id="BIXY01000061">
    <property type="protein sequence ID" value="GCF10148.1"/>
    <property type="molecule type" value="Genomic_DNA"/>
</dbReference>
<reference evidence="3 4" key="1">
    <citation type="submission" date="2019-01" db="EMBL/GenBank/DDBJ databases">
        <title>Draft genome sequence of Dictyobacter sp. Uno17.</title>
        <authorList>
            <person name="Wang C.M."/>
            <person name="Zheng Y."/>
            <person name="Sakai Y."/>
            <person name="Abe K."/>
            <person name="Yokota A."/>
            <person name="Yabe S."/>
        </authorList>
    </citation>
    <scope>NUCLEOTIDE SEQUENCE [LARGE SCALE GENOMIC DNA]</scope>
    <source>
        <strain evidence="3 4">Uno17</strain>
    </source>
</reference>
<keyword evidence="4" id="KW-1185">Reference proteome</keyword>